<dbReference type="STRING" id="305900.GV64_07045"/>
<feature type="transmembrane region" description="Helical" evidence="1">
    <location>
        <begin position="180"/>
        <end position="200"/>
    </location>
</feature>
<dbReference type="Proteomes" id="UP000027997">
    <property type="component" value="Unassembled WGS sequence"/>
</dbReference>
<gene>
    <name evidence="2" type="ORF">GV64_07045</name>
</gene>
<organism evidence="2 3">
    <name type="scientific">Endozoicomonas elysicola</name>
    <dbReference type="NCBI Taxonomy" id="305900"/>
    <lineage>
        <taxon>Bacteria</taxon>
        <taxon>Pseudomonadati</taxon>
        <taxon>Pseudomonadota</taxon>
        <taxon>Gammaproteobacteria</taxon>
        <taxon>Oceanospirillales</taxon>
        <taxon>Endozoicomonadaceae</taxon>
        <taxon>Endozoicomonas</taxon>
    </lineage>
</organism>
<dbReference type="EMBL" id="JOJP01000001">
    <property type="protein sequence ID" value="KEI70527.1"/>
    <property type="molecule type" value="Genomic_DNA"/>
</dbReference>
<keyword evidence="3" id="KW-1185">Reference proteome</keyword>
<dbReference type="eggNOG" id="ENOG50349B7">
    <property type="taxonomic scope" value="Bacteria"/>
</dbReference>
<evidence type="ECO:0000313" key="3">
    <source>
        <dbReference type="Proteomes" id="UP000027997"/>
    </source>
</evidence>
<accession>A0A081K8Q1</accession>
<keyword evidence="1" id="KW-1133">Transmembrane helix</keyword>
<feature type="transmembrane region" description="Helical" evidence="1">
    <location>
        <begin position="70"/>
        <end position="92"/>
    </location>
</feature>
<feature type="transmembrane region" description="Helical" evidence="1">
    <location>
        <begin position="39"/>
        <end position="58"/>
    </location>
</feature>
<feature type="transmembrane region" description="Helical" evidence="1">
    <location>
        <begin position="126"/>
        <end position="144"/>
    </location>
</feature>
<sequence length="211" mass="22858">MSSLAISDAVLAFACLFAVFLMAQQKAFSEVHRLSATAALLGFLLMALASITGSLRYGISTAWSGPHEMLVNAAMFLAPPLTGIATCLGVTVNSWSRAAWGRLILGICIVYEVCRWYGVDIIYRDLQMAVLLVSALYLLLRSPVESNPKWLIIASIASYFTGALIIGTEGTLAGYLRLDLFRYLVGLGNLLLSSGLYLLFKNRYSNSQASA</sequence>
<reference evidence="2 3" key="1">
    <citation type="submission" date="2014-06" db="EMBL/GenBank/DDBJ databases">
        <title>Whole Genome Sequences of Three Symbiotic Endozoicomonas Bacteria.</title>
        <authorList>
            <person name="Neave M.J."/>
            <person name="Apprill A."/>
            <person name="Voolstra C.R."/>
        </authorList>
    </citation>
    <scope>NUCLEOTIDE SEQUENCE [LARGE SCALE GENOMIC DNA]</scope>
    <source>
        <strain evidence="2 3">DSM 22380</strain>
    </source>
</reference>
<feature type="transmembrane region" description="Helical" evidence="1">
    <location>
        <begin position="98"/>
        <end position="114"/>
    </location>
</feature>
<keyword evidence="1" id="KW-0812">Transmembrane</keyword>
<feature type="transmembrane region" description="Helical" evidence="1">
    <location>
        <begin position="150"/>
        <end position="168"/>
    </location>
</feature>
<evidence type="ECO:0000256" key="1">
    <source>
        <dbReference type="SAM" id="Phobius"/>
    </source>
</evidence>
<evidence type="ECO:0000313" key="2">
    <source>
        <dbReference type="EMBL" id="KEI70527.1"/>
    </source>
</evidence>
<name>A0A081K8Q1_9GAMM</name>
<proteinExistence type="predicted"/>
<dbReference type="AlphaFoldDB" id="A0A081K8Q1"/>
<comment type="caution">
    <text evidence="2">The sequence shown here is derived from an EMBL/GenBank/DDBJ whole genome shotgun (WGS) entry which is preliminary data.</text>
</comment>
<protein>
    <submittedName>
        <fullName evidence="2">Uncharacterized protein</fullName>
    </submittedName>
</protein>
<keyword evidence="1" id="KW-0472">Membrane</keyword>